<feature type="transmembrane region" description="Helical" evidence="1">
    <location>
        <begin position="53"/>
        <end position="77"/>
    </location>
</feature>
<keyword evidence="1" id="KW-0812">Transmembrane</keyword>
<evidence type="ECO:0000313" key="3">
    <source>
        <dbReference type="Proteomes" id="UP000051487"/>
    </source>
</evidence>
<dbReference type="EMBL" id="BCLY01000009">
    <property type="protein sequence ID" value="GAQ07630.1"/>
    <property type="molecule type" value="Genomic_DNA"/>
</dbReference>
<keyword evidence="1" id="KW-0472">Membrane</keyword>
<dbReference type="AlphaFoldDB" id="A0AAN4PNK7"/>
<comment type="caution">
    <text evidence="2">The sequence shown here is derived from an EMBL/GenBank/DDBJ whole genome shotgun (WGS) entry which is preliminary data.</text>
</comment>
<feature type="transmembrane region" description="Helical" evidence="1">
    <location>
        <begin position="9"/>
        <end position="33"/>
    </location>
</feature>
<protein>
    <submittedName>
        <fullName evidence="2">Uncharacterized protein</fullName>
    </submittedName>
</protein>
<gene>
    <name evidence="2" type="ORF">ALT_4951</name>
</gene>
<feature type="transmembrane region" description="Helical" evidence="1">
    <location>
        <begin position="488"/>
        <end position="506"/>
    </location>
</feature>
<feature type="transmembrane region" description="Helical" evidence="1">
    <location>
        <begin position="121"/>
        <end position="142"/>
    </location>
</feature>
<organism evidence="2 3">
    <name type="scientific">Aspergillus lentulus</name>
    <dbReference type="NCBI Taxonomy" id="293939"/>
    <lineage>
        <taxon>Eukaryota</taxon>
        <taxon>Fungi</taxon>
        <taxon>Dikarya</taxon>
        <taxon>Ascomycota</taxon>
        <taxon>Pezizomycotina</taxon>
        <taxon>Eurotiomycetes</taxon>
        <taxon>Eurotiomycetidae</taxon>
        <taxon>Eurotiales</taxon>
        <taxon>Aspergillaceae</taxon>
        <taxon>Aspergillus</taxon>
        <taxon>Aspergillus subgen. Fumigati</taxon>
    </lineage>
</organism>
<keyword evidence="1" id="KW-1133">Transmembrane helix</keyword>
<reference evidence="2 3" key="1">
    <citation type="submission" date="2015-11" db="EMBL/GenBank/DDBJ databases">
        <title>Aspergillus lentulus strain IFM 54703T.</title>
        <authorList>
            <person name="Kusuya Y."/>
            <person name="Sakai K."/>
            <person name="Kamei K."/>
            <person name="Takahashi H."/>
            <person name="Yaguchi T."/>
        </authorList>
    </citation>
    <scope>NUCLEOTIDE SEQUENCE [LARGE SCALE GENOMIC DNA]</scope>
    <source>
        <strain evidence="2 3">IFM 54703</strain>
    </source>
</reference>
<evidence type="ECO:0000313" key="2">
    <source>
        <dbReference type="EMBL" id="GAQ07630.1"/>
    </source>
</evidence>
<sequence>MGKIKYQSMVLVTSSLVTVTVTALLALAVYVNVKQPVAGEVSTRGFPAINVSASQWNVGCTVLGTAVGILVTAGLAFDDGLLTREAILCTEGVAPFYLRPLTIPRGMDQVRNGWSHATRMFLLFLTIVATLSTTATVAIFGVHNVEQSLYNPTASWPLATILKVKDEEIHVSPDLATNSYNLATLDAFLFRSAYIAGLNTSTKWKSDYPGFLSRWLPESGPLGDTLYPTLHTSGIGLNVSSYLDYTGRPRIGFDVPATYTFNKLYGEVFGTHIDVTCSDAQHALTTDMVSNSGNNFSSWYYQIDTQKGAHLALSSEVDIFTIGSALIYQHGVPILTIAVPFDAHKAVVYECTYSGNDFVASVSVDSRVSPLRIVAEKANSSSIDADTKKMLAYSMSTLLSKQGGGSLVRAWQTLDIEKPASFEGDSETLRRNLEKVFSQMGEALISLWRQDFERADYHEASDLPTPRGVPALAVAVLVTIAKLGGGSWGWLSVYILFLMGSLSSIVRYCRVRRILQTDVQDPLRILEMTLEGGKEISLRSRIRIQDKLEVISSSTGLLLNDTVGERSETLHL</sequence>
<accession>A0AAN4PNK7</accession>
<dbReference type="Proteomes" id="UP000051487">
    <property type="component" value="Unassembled WGS sequence"/>
</dbReference>
<proteinExistence type="predicted"/>
<name>A0AAN4PNK7_ASPLE</name>
<evidence type="ECO:0000256" key="1">
    <source>
        <dbReference type="SAM" id="Phobius"/>
    </source>
</evidence>